<dbReference type="InterPro" id="IPR016095">
    <property type="entry name" value="Ribosomal_uL1_3-a/b-sand"/>
</dbReference>
<dbReference type="InterPro" id="IPR023674">
    <property type="entry name" value="Ribosomal_uL1-like"/>
</dbReference>
<evidence type="ECO:0000256" key="2">
    <source>
        <dbReference type="ARBA" id="ARBA00023274"/>
    </source>
</evidence>
<dbReference type="InterPro" id="IPR028364">
    <property type="entry name" value="Ribosomal_uL1/biogenesis"/>
</dbReference>
<sequence length="123" mass="13273">MDFLVLKTLGKNKKVVKELAKKYDTFLAVESLLKQIPGILGPGLNKAGKFPSPLTHNKNMVAKADEVKSTIKLQVKKVPCLATAVGHVGMTDDELVDNIQLAVSFLVLLLKKNYTTGQAPGSV</sequence>
<reference evidence="3" key="1">
    <citation type="submission" date="2025-08" db="UniProtKB">
        <authorList>
            <consortium name="Ensembl"/>
        </authorList>
    </citation>
    <scope>IDENTIFICATION</scope>
</reference>
<dbReference type="CDD" id="cd00403">
    <property type="entry name" value="Ribosomal_L1"/>
    <property type="match status" value="1"/>
</dbReference>
<dbReference type="FunFam" id="3.40.50.790:FF:000005">
    <property type="entry name" value="50S ribosomal protein L1"/>
    <property type="match status" value="1"/>
</dbReference>
<proteinExistence type="predicted"/>
<name>A0A8C8Z2Y8_PROSS</name>
<dbReference type="Proteomes" id="UP000694414">
    <property type="component" value="Unplaced"/>
</dbReference>
<reference evidence="3" key="2">
    <citation type="submission" date="2025-09" db="UniProtKB">
        <authorList>
            <consortium name="Ensembl"/>
        </authorList>
    </citation>
    <scope>IDENTIFICATION</scope>
</reference>
<dbReference type="GeneTree" id="ENSGT00390000008767"/>
<dbReference type="GO" id="GO:1990904">
    <property type="term" value="C:ribonucleoprotein complex"/>
    <property type="evidence" value="ECO:0007669"/>
    <property type="project" value="UniProtKB-KW"/>
</dbReference>
<dbReference type="Ensembl" id="ENSPSMT00000010824.1">
    <property type="protein sequence ID" value="ENSPSMP00000009228.1"/>
    <property type="gene ID" value="ENSPSMG00000006763.1"/>
</dbReference>
<dbReference type="GO" id="GO:0005840">
    <property type="term" value="C:ribosome"/>
    <property type="evidence" value="ECO:0007669"/>
    <property type="project" value="UniProtKB-KW"/>
</dbReference>
<dbReference type="SUPFAM" id="SSF56808">
    <property type="entry name" value="Ribosomal protein L1"/>
    <property type="match status" value="1"/>
</dbReference>
<keyword evidence="1" id="KW-0689">Ribosomal protein</keyword>
<dbReference type="Gene3D" id="3.40.50.790">
    <property type="match status" value="1"/>
</dbReference>
<evidence type="ECO:0000313" key="3">
    <source>
        <dbReference type="Ensembl" id="ENSPSMP00000009228.1"/>
    </source>
</evidence>
<dbReference type="GO" id="GO:0003723">
    <property type="term" value="F:RNA binding"/>
    <property type="evidence" value="ECO:0007669"/>
    <property type="project" value="InterPro"/>
</dbReference>
<dbReference type="InterPro" id="IPR050257">
    <property type="entry name" value="eL8/uL1-like"/>
</dbReference>
<keyword evidence="4" id="KW-1185">Reference proteome</keyword>
<accession>A0A8C8Z2Y8</accession>
<evidence type="ECO:0008006" key="5">
    <source>
        <dbReference type="Google" id="ProtNLM"/>
    </source>
</evidence>
<dbReference type="PANTHER" id="PTHR23105">
    <property type="entry name" value="RIBOSOMAL PROTEIN L7AE FAMILY MEMBER"/>
    <property type="match status" value="1"/>
</dbReference>
<evidence type="ECO:0000256" key="1">
    <source>
        <dbReference type="ARBA" id="ARBA00022980"/>
    </source>
</evidence>
<dbReference type="AlphaFoldDB" id="A0A8C8Z2Y8"/>
<protein>
    <recommendedName>
        <fullName evidence="5">Ribosomal protein</fullName>
    </recommendedName>
</protein>
<keyword evidence="2" id="KW-0687">Ribonucleoprotein</keyword>
<dbReference type="Pfam" id="PF00687">
    <property type="entry name" value="Ribosomal_L1"/>
    <property type="match status" value="1"/>
</dbReference>
<organism evidence="3 4">
    <name type="scientific">Prolemur simus</name>
    <name type="common">Greater bamboo lemur</name>
    <name type="synonym">Hapalemur simus</name>
    <dbReference type="NCBI Taxonomy" id="1328070"/>
    <lineage>
        <taxon>Eukaryota</taxon>
        <taxon>Metazoa</taxon>
        <taxon>Chordata</taxon>
        <taxon>Craniata</taxon>
        <taxon>Vertebrata</taxon>
        <taxon>Euteleostomi</taxon>
        <taxon>Mammalia</taxon>
        <taxon>Eutheria</taxon>
        <taxon>Euarchontoglires</taxon>
        <taxon>Primates</taxon>
        <taxon>Strepsirrhini</taxon>
        <taxon>Lemuriformes</taxon>
        <taxon>Lemuridae</taxon>
        <taxon>Prolemur</taxon>
    </lineage>
</organism>
<evidence type="ECO:0000313" key="4">
    <source>
        <dbReference type="Proteomes" id="UP000694414"/>
    </source>
</evidence>